<evidence type="ECO:0000313" key="2">
    <source>
        <dbReference type="Proteomes" id="UP000467700"/>
    </source>
</evidence>
<organism evidence="1 2">
    <name type="scientific">Cyclocybe aegerita</name>
    <name type="common">Black poplar mushroom</name>
    <name type="synonym">Agrocybe aegerita</name>
    <dbReference type="NCBI Taxonomy" id="1973307"/>
    <lineage>
        <taxon>Eukaryota</taxon>
        <taxon>Fungi</taxon>
        <taxon>Dikarya</taxon>
        <taxon>Basidiomycota</taxon>
        <taxon>Agaricomycotina</taxon>
        <taxon>Agaricomycetes</taxon>
        <taxon>Agaricomycetidae</taxon>
        <taxon>Agaricales</taxon>
        <taxon>Agaricineae</taxon>
        <taxon>Bolbitiaceae</taxon>
        <taxon>Cyclocybe</taxon>
    </lineage>
</organism>
<reference evidence="1 2" key="1">
    <citation type="submission" date="2020-01" db="EMBL/GenBank/DDBJ databases">
        <authorList>
            <person name="Gupta K D."/>
        </authorList>
    </citation>
    <scope>NUCLEOTIDE SEQUENCE [LARGE SCALE GENOMIC DNA]</scope>
</reference>
<dbReference type="Proteomes" id="UP000467700">
    <property type="component" value="Unassembled WGS sequence"/>
</dbReference>
<dbReference type="EMBL" id="CACVBS010000082">
    <property type="protein sequence ID" value="CAA7269912.1"/>
    <property type="molecule type" value="Genomic_DNA"/>
</dbReference>
<name>A0A8S0X7S5_CYCAE</name>
<proteinExistence type="predicted"/>
<comment type="caution">
    <text evidence="1">The sequence shown here is derived from an EMBL/GenBank/DDBJ whole genome shotgun (WGS) entry which is preliminary data.</text>
</comment>
<keyword evidence="2" id="KW-1185">Reference proteome</keyword>
<gene>
    <name evidence="1" type="ORF">AAE3_LOCUS12124</name>
</gene>
<dbReference type="OrthoDB" id="2856616at2759"/>
<accession>A0A8S0X7S5</accession>
<sequence length="565" mass="64520">MPVQTISLTEPSLTSSGHNNVVLPSRTFHIPRIKISLTTLLRHGYLSPSGPQIAELKHHNSLRLAYTLPEEVMRKKMLACAQLGVGESDEWSWANVTYVCSAWRKVAIEYLDLWRYIDFSHPKRHAITTGRAKMSALHIKTTVSDTNIRLLHRTLQLAHRIQDIHLTSPIQKIYPLLEILAHPNPALESLILRIHIPKTQGIINAYDPLCFPTSGPPLTNLNYMELRAAPFYLLTLRSTFLTHFHLHDLPFMERPTLRYFLFMLEHLTRLEYLTLDRSFPINTEFDDVQLLERRISFPQLKNMSLVGSIRICWSQHLEAHRGPQLAILRQRFRPPPRDAGANRPRSVSALHRSGFRAECGGSGAAIDLTIAPDEQEHNHNDDALITALTAILRALALSQIHTLALQDVDIVTHRSWSQFLRTLPALRVLDVTGRAPSGLVLQDVYLHKVDCSSGGFMVAPTAPVHSHFDLDDSRFLDVLTASLRDRRRFRLGLRSLSIARCEFVLQKSLEDSRMAIAYLVCDLRNILKDELVDEANPSRYWGSWTLNHPQARHYYRLRTLVQLDS</sequence>
<evidence type="ECO:0000313" key="1">
    <source>
        <dbReference type="EMBL" id="CAA7269912.1"/>
    </source>
</evidence>
<protein>
    <recommendedName>
        <fullName evidence="3">F-box domain-containing protein</fullName>
    </recommendedName>
</protein>
<dbReference type="AlphaFoldDB" id="A0A8S0X7S5"/>
<evidence type="ECO:0008006" key="3">
    <source>
        <dbReference type="Google" id="ProtNLM"/>
    </source>
</evidence>